<evidence type="ECO:0000256" key="1">
    <source>
        <dbReference type="SAM" id="Phobius"/>
    </source>
</evidence>
<dbReference type="EMBL" id="CP034073">
    <property type="protein sequence ID" value="AZG34303.1"/>
    <property type="molecule type" value="Genomic_DNA"/>
</dbReference>
<keyword evidence="1" id="KW-1133">Transmembrane helix</keyword>
<dbReference type="InterPro" id="IPR018638">
    <property type="entry name" value="DUF2061_membrane"/>
</dbReference>
<dbReference type="Proteomes" id="UP000278855">
    <property type="component" value="Unassembled WGS sequence"/>
</dbReference>
<proteinExistence type="predicted"/>
<gene>
    <name evidence="4" type="ORF">EGC77_11375</name>
    <name evidence="3" type="ORF">EGC80_04770</name>
</gene>
<evidence type="ECO:0000313" key="3">
    <source>
        <dbReference type="EMBL" id="AZG34303.1"/>
    </source>
</evidence>
<keyword evidence="1" id="KW-0812">Transmembrane</keyword>
<reference evidence="4" key="3">
    <citation type="submission" date="2018-11" db="EMBL/GenBank/DDBJ databases">
        <authorList>
            <person name="Hwang Y.J."/>
            <person name="Hwang C.Y."/>
        </authorList>
    </citation>
    <scope>NUCLEOTIDE SEQUENCE</scope>
    <source>
        <strain evidence="4">R106</strain>
    </source>
</reference>
<reference evidence="3 5" key="1">
    <citation type="submission" date="2018-11" db="EMBL/GenBank/DDBJ databases">
        <title>Shewanella sp. M2.</title>
        <authorList>
            <person name="Hwang Y.J."/>
            <person name="Hwang C.Y."/>
        </authorList>
    </citation>
    <scope>NUCLEOTIDE SEQUENCE [LARGE SCALE GENOMIC DNA]</scope>
    <source>
        <strain evidence="3 5">M2</strain>
    </source>
</reference>
<dbReference type="Pfam" id="PF09834">
    <property type="entry name" value="DUF2061"/>
    <property type="match status" value="1"/>
</dbReference>
<evidence type="ECO:0000313" key="4">
    <source>
        <dbReference type="EMBL" id="RPA32399.1"/>
    </source>
</evidence>
<dbReference type="EMBL" id="RKKB01000003">
    <property type="protein sequence ID" value="RPA32399.1"/>
    <property type="molecule type" value="Genomic_DNA"/>
</dbReference>
<feature type="domain" description="DUF2061" evidence="2">
    <location>
        <begin position="1"/>
        <end position="52"/>
    </location>
</feature>
<organism evidence="4 6">
    <name type="scientific">Shewanella psychromarinicola</name>
    <dbReference type="NCBI Taxonomy" id="2487742"/>
    <lineage>
        <taxon>Bacteria</taxon>
        <taxon>Pseudomonadati</taxon>
        <taxon>Pseudomonadota</taxon>
        <taxon>Gammaproteobacteria</taxon>
        <taxon>Alteromonadales</taxon>
        <taxon>Shewanellaceae</taxon>
        <taxon>Shewanella</taxon>
    </lineage>
</organism>
<protein>
    <submittedName>
        <fullName evidence="4">DUF2061 domain-containing protein</fullName>
    </submittedName>
</protein>
<name>A0A3N4E2K0_9GAMM</name>
<dbReference type="KEGG" id="spsr:EGC80_04770"/>
<keyword evidence="5" id="KW-1185">Reference proteome</keyword>
<keyword evidence="1" id="KW-0472">Membrane</keyword>
<sequence>MKKTISFAILHFCVAFTITYLLTGSIIIGGTIALLEPAVNTVVFYFHEKVWKNIEAKQVQQAEIVAQHASI</sequence>
<accession>A0A3N4E2K0</accession>
<dbReference type="Proteomes" id="UP000273778">
    <property type="component" value="Chromosome"/>
</dbReference>
<evidence type="ECO:0000313" key="5">
    <source>
        <dbReference type="Proteomes" id="UP000273778"/>
    </source>
</evidence>
<dbReference type="AlphaFoldDB" id="A0A3N4E2K0"/>
<evidence type="ECO:0000313" key="6">
    <source>
        <dbReference type="Proteomes" id="UP000278855"/>
    </source>
</evidence>
<feature type="transmembrane region" description="Helical" evidence="1">
    <location>
        <begin position="7"/>
        <end position="35"/>
    </location>
</feature>
<dbReference type="RefSeq" id="WP_101033414.1">
    <property type="nucleotide sequence ID" value="NZ_CP034073.1"/>
</dbReference>
<dbReference type="OrthoDB" id="9133582at2"/>
<reference evidence="6" key="2">
    <citation type="submission" date="2018-11" db="EMBL/GenBank/DDBJ databases">
        <title>Shewanella sp. R106.</title>
        <authorList>
            <person name="Hwang Y.J."/>
            <person name="Hwang C.Y."/>
        </authorList>
    </citation>
    <scope>NUCLEOTIDE SEQUENCE [LARGE SCALE GENOMIC DNA]</scope>
    <source>
        <strain evidence="6">R106</strain>
    </source>
</reference>
<evidence type="ECO:0000259" key="2">
    <source>
        <dbReference type="Pfam" id="PF09834"/>
    </source>
</evidence>